<dbReference type="GeneID" id="35121380"/>
<feature type="domain" description="Glycosyltransferase 2-like" evidence="4">
    <location>
        <begin position="579"/>
        <end position="691"/>
    </location>
</feature>
<dbReference type="EMBL" id="CP017766">
    <property type="protein sequence ID" value="AUB55815.1"/>
    <property type="molecule type" value="Genomic_DNA"/>
</dbReference>
<dbReference type="SUPFAM" id="SSF53448">
    <property type="entry name" value="Nucleotide-diphospho-sugar transferases"/>
    <property type="match status" value="1"/>
</dbReference>
<dbReference type="GO" id="GO:0016757">
    <property type="term" value="F:glycosyltransferase activity"/>
    <property type="evidence" value="ECO:0007669"/>
    <property type="project" value="UniProtKB-KW"/>
</dbReference>
<dbReference type="CDD" id="cd04186">
    <property type="entry name" value="GT_2_like_c"/>
    <property type="match status" value="1"/>
</dbReference>
<accession>A0A2H4VCI4</accession>
<dbReference type="PANTHER" id="PTHR43179:SF12">
    <property type="entry name" value="GALACTOFURANOSYLTRANSFERASE GLFT2"/>
    <property type="match status" value="1"/>
</dbReference>
<dbReference type="Gene3D" id="3.40.50.150">
    <property type="entry name" value="Vaccinia Virus protein VP39"/>
    <property type="match status" value="1"/>
</dbReference>
<dbReference type="PANTHER" id="PTHR43179">
    <property type="entry name" value="RHAMNOSYLTRANSFERASE WBBL"/>
    <property type="match status" value="1"/>
</dbReference>
<dbReference type="Gene3D" id="3.40.50.2000">
    <property type="entry name" value="Glycogen Phosphorylase B"/>
    <property type="match status" value="2"/>
</dbReference>
<evidence type="ECO:0000256" key="1">
    <source>
        <dbReference type="ARBA" id="ARBA00006739"/>
    </source>
</evidence>
<gene>
    <name evidence="5" type="ORF">BK007_07250</name>
</gene>
<evidence type="ECO:0000313" key="5">
    <source>
        <dbReference type="EMBL" id="AUB55815.1"/>
    </source>
</evidence>
<dbReference type="AlphaFoldDB" id="A0A2H4VCI4"/>
<dbReference type="Proteomes" id="UP000232806">
    <property type="component" value="Chromosome"/>
</dbReference>
<keyword evidence="2" id="KW-0328">Glycosyltransferase</keyword>
<dbReference type="RefSeq" id="WP_100905794.1">
    <property type="nucleotide sequence ID" value="NZ_CP017766.1"/>
</dbReference>
<dbReference type="SUPFAM" id="SSF53335">
    <property type="entry name" value="S-adenosyl-L-methionine-dependent methyltransferases"/>
    <property type="match status" value="1"/>
</dbReference>
<organism evidence="5 6">
    <name type="scientific">Methanobacterium subterraneum</name>
    <dbReference type="NCBI Taxonomy" id="59277"/>
    <lineage>
        <taxon>Archaea</taxon>
        <taxon>Methanobacteriati</taxon>
        <taxon>Methanobacteriota</taxon>
        <taxon>Methanomada group</taxon>
        <taxon>Methanobacteria</taxon>
        <taxon>Methanobacteriales</taxon>
        <taxon>Methanobacteriaceae</taxon>
        <taxon>Methanobacterium</taxon>
    </lineage>
</organism>
<keyword evidence="3" id="KW-0808">Transferase</keyword>
<name>A0A2H4VCI4_9EURY</name>
<proteinExistence type="inferred from homology"/>
<dbReference type="SUPFAM" id="SSF53756">
    <property type="entry name" value="UDP-Glycosyltransferase/glycogen phosphorylase"/>
    <property type="match status" value="1"/>
</dbReference>
<sequence>MNRFWNSLIRPIIEEIGAKYIVEIGSESGINTKNILEYCQSHDARMSTIDPAPLFDVDKCKKEYGNKFEIHEGLSLSILPLLTDYDVVLIDGDHNWYTVYNELKIIEKTFKGKKFPIVFLHDVGWPYARRDLYYNPSNIPEAYRQPYKKLGLYPGLKDLKDKGGLNSNHNNSIYENNLKNGVLTALEDFVGESNLDFSFKIIDGFHGLGILYPKNYVIRDIVEKNVKKADLSRLIEFERIKLVIKYFELIDQTNVFKKGLNETKTKLKNVQNQYNKTKDRLICTNNLLKEKNVLLGDLEDRLVRVEGDLRSSETLVREKDVLLGDLEDRLVRVEGDLRSSEGFVKMKENELRLSQETIKEKNSLITKMEKREKQIGELNSQLNSLTSNLYEMNYRSSKGRPLLQKFISTFPSLYILFNLKKTGIKSALINLKGYNAIKKKNIFDLGYYLKNNEDVRISGVDPILHYIYYGFKENRNPNSYFDTNYYLNSYPDVKKADCNPLVHYVLYGIGEGRTFKKKNKMQKLTENKKDKTNSSDNVKNFRNEKKFSNSLDSFNKVKKYSSDQIDDIMGALTSNKKITIIIPIFNAFEDTKNCIESVLKHTRIPHEILLIDDNSSDNRIGKLLDETGKLVNNVKVIRNTKNRGFVKNVNLGIRNSTGDIVLLNSDTIVTPKWLQKLVVTAYSNKKIATVTPLSNAAGAFSVPEIGKNNEIDDDLKIEGMANLVEKVSSKVNLEVPTGNGFCMFIKRNAIYDIGVFDEINFDRGYGEENDFCMRLNDKGWSNVIDDSTYIYHKRSASFFNNDPEIVKIKKKNRAMVDKKHPTYTQKTREFVYSNEYNKIGESIKDALSNKDINNFKRKRILYVIHEGHGGTPHTNDDLMSHIQNGMDCFLLSSNSEEVILWEYRGNLENYKSKTNQKQNNSEYIFHKEFRNNLKQICSWKIKSKYSSRKFFNSEFKNIYFNVLTEFNIDIVHIRHLIKHTFDLPIVAHDLGLPIILSFHDFYFICPSHLLLDENNVYCDGVCTEGYGQCFLGNAINDFPILKIFVEEWRSVINEILFKCSAFVTTSEITKQLYISIYPELSEMDFRVIEHGRDLVPPENTSEILEIPSSNKPIKILFPGNINIAKGGELIKEIKNEDKNSRLEFHFMGALQSSLNLQDYGMYHGRYKRSDFCKIVKKVRPSFIGILSINPETYVHTLSEAWSCGIPVLATKIGVLEERINKNGGGWFLDFDASAAYSEILRIANSPEEYIDVANKIKNITLKSTKEMSNEYLELYLKFLV</sequence>
<evidence type="ECO:0000313" key="6">
    <source>
        <dbReference type="Proteomes" id="UP000232806"/>
    </source>
</evidence>
<dbReference type="Pfam" id="PF00535">
    <property type="entry name" value="Glycos_transf_2"/>
    <property type="match status" value="1"/>
</dbReference>
<dbReference type="Gene3D" id="3.90.550.10">
    <property type="entry name" value="Spore Coat Polysaccharide Biosynthesis Protein SpsA, Chain A"/>
    <property type="match status" value="1"/>
</dbReference>
<comment type="similarity">
    <text evidence="1">Belongs to the glycosyltransferase 2 family.</text>
</comment>
<evidence type="ECO:0000256" key="2">
    <source>
        <dbReference type="ARBA" id="ARBA00022676"/>
    </source>
</evidence>
<reference evidence="5 6" key="1">
    <citation type="submission" date="2016-10" db="EMBL/GenBank/DDBJ databases">
        <title>Comparative genomics between deep and shallow subseafloor isolates.</title>
        <authorList>
            <person name="Ishii S."/>
            <person name="Miller J.R."/>
            <person name="Sutton G."/>
            <person name="Suzuki S."/>
            <person name="Methe B."/>
            <person name="Inagaki F."/>
            <person name="Imachi H."/>
        </authorList>
    </citation>
    <scope>NUCLEOTIDE SEQUENCE [LARGE SCALE GENOMIC DNA]</scope>
    <source>
        <strain evidence="5 6">MO-MB1</strain>
    </source>
</reference>
<dbReference type="InterPro" id="IPR029044">
    <property type="entry name" value="Nucleotide-diphossugar_trans"/>
</dbReference>
<dbReference type="InterPro" id="IPR029063">
    <property type="entry name" value="SAM-dependent_MTases_sf"/>
</dbReference>
<dbReference type="InterPro" id="IPR001173">
    <property type="entry name" value="Glyco_trans_2-like"/>
</dbReference>
<evidence type="ECO:0000256" key="3">
    <source>
        <dbReference type="ARBA" id="ARBA00022679"/>
    </source>
</evidence>
<protein>
    <recommendedName>
        <fullName evidence="4">Glycosyltransferase 2-like domain-containing protein</fullName>
    </recommendedName>
</protein>
<evidence type="ECO:0000259" key="4">
    <source>
        <dbReference type="Pfam" id="PF00535"/>
    </source>
</evidence>
<dbReference type="OrthoDB" id="77457at2157"/>